<dbReference type="EMBL" id="WUMU01000029">
    <property type="protein sequence ID" value="MXN20480.1"/>
    <property type="molecule type" value="Genomic_DNA"/>
</dbReference>
<dbReference type="InterPro" id="IPR029068">
    <property type="entry name" value="Glyas_Bleomycin-R_OHBP_Dase"/>
</dbReference>
<accession>A0A6L7GB29</accession>
<evidence type="ECO:0000259" key="1">
    <source>
        <dbReference type="PROSITE" id="PS51819"/>
    </source>
</evidence>
<dbReference type="InterPro" id="IPR004360">
    <property type="entry name" value="Glyas_Fos-R_dOase_dom"/>
</dbReference>
<dbReference type="PANTHER" id="PTHR35006:SF1">
    <property type="entry name" value="BLL2941 PROTEIN"/>
    <property type="match status" value="1"/>
</dbReference>
<name>A0A6L7GB29_9RHOB</name>
<dbReference type="PANTHER" id="PTHR35006">
    <property type="entry name" value="GLYOXALASE FAMILY PROTEIN (AFU_ORTHOLOGUE AFUA_5G14830)"/>
    <property type="match status" value="1"/>
</dbReference>
<organism evidence="2 3">
    <name type="scientific">Pseudooceanicola albus</name>
    <dbReference type="NCBI Taxonomy" id="2692189"/>
    <lineage>
        <taxon>Bacteria</taxon>
        <taxon>Pseudomonadati</taxon>
        <taxon>Pseudomonadota</taxon>
        <taxon>Alphaproteobacteria</taxon>
        <taxon>Rhodobacterales</taxon>
        <taxon>Paracoccaceae</taxon>
        <taxon>Pseudooceanicola</taxon>
    </lineage>
</organism>
<feature type="domain" description="VOC" evidence="1">
    <location>
        <begin position="1"/>
        <end position="125"/>
    </location>
</feature>
<sequence length="130" mass="14207">MLSHVTLAVTDVEAARGFWGPLMARMGFAETWHVPGQEASYRDPALPRPLFFLTRPFEGDPDPGNGPMVGFLAKDRETVRAVHAMALATGAADAGAPELRTRYHPDYYGAYFRDPDGNKICIACHEAESA</sequence>
<dbReference type="CDD" id="cd07262">
    <property type="entry name" value="VOC_like"/>
    <property type="match status" value="1"/>
</dbReference>
<proteinExistence type="predicted"/>
<dbReference type="RefSeq" id="WP_160896604.1">
    <property type="nucleotide sequence ID" value="NZ_WUMU01000029.1"/>
</dbReference>
<gene>
    <name evidence="2" type="ORF">GR170_21810</name>
</gene>
<dbReference type="AlphaFoldDB" id="A0A6L7GB29"/>
<keyword evidence="3" id="KW-1185">Reference proteome</keyword>
<reference evidence="2 3" key="1">
    <citation type="submission" date="2019-12" db="EMBL/GenBank/DDBJ databases">
        <authorList>
            <person name="Li M."/>
        </authorList>
    </citation>
    <scope>NUCLEOTIDE SEQUENCE [LARGE SCALE GENOMIC DNA]</scope>
    <source>
        <strain evidence="2 3">GBMRC 2024</strain>
    </source>
</reference>
<evidence type="ECO:0000313" key="3">
    <source>
        <dbReference type="Proteomes" id="UP000477911"/>
    </source>
</evidence>
<protein>
    <submittedName>
        <fullName evidence="2">VOC family protein</fullName>
    </submittedName>
</protein>
<dbReference type="SUPFAM" id="SSF54593">
    <property type="entry name" value="Glyoxalase/Bleomycin resistance protein/Dihydroxybiphenyl dioxygenase"/>
    <property type="match status" value="1"/>
</dbReference>
<dbReference type="InterPro" id="IPR037523">
    <property type="entry name" value="VOC_core"/>
</dbReference>
<evidence type="ECO:0000313" key="2">
    <source>
        <dbReference type="EMBL" id="MXN20480.1"/>
    </source>
</evidence>
<dbReference type="Gene3D" id="3.10.180.10">
    <property type="entry name" value="2,3-Dihydroxybiphenyl 1,2-Dioxygenase, domain 1"/>
    <property type="match status" value="1"/>
</dbReference>
<dbReference type="Proteomes" id="UP000477911">
    <property type="component" value="Unassembled WGS sequence"/>
</dbReference>
<comment type="caution">
    <text evidence="2">The sequence shown here is derived from an EMBL/GenBank/DDBJ whole genome shotgun (WGS) entry which is preliminary data.</text>
</comment>
<dbReference type="PROSITE" id="PS51819">
    <property type="entry name" value="VOC"/>
    <property type="match status" value="1"/>
</dbReference>
<dbReference type="Pfam" id="PF00903">
    <property type="entry name" value="Glyoxalase"/>
    <property type="match status" value="1"/>
</dbReference>